<evidence type="ECO:0000313" key="4">
    <source>
        <dbReference type="EMBL" id="TSJ41053.1"/>
    </source>
</evidence>
<organism evidence="4 5">
    <name type="scientific">Mucilaginibacter corticis</name>
    <dbReference type="NCBI Taxonomy" id="2597670"/>
    <lineage>
        <taxon>Bacteria</taxon>
        <taxon>Pseudomonadati</taxon>
        <taxon>Bacteroidota</taxon>
        <taxon>Sphingobacteriia</taxon>
        <taxon>Sphingobacteriales</taxon>
        <taxon>Sphingobacteriaceae</taxon>
        <taxon>Mucilaginibacter</taxon>
    </lineage>
</organism>
<dbReference type="Gene3D" id="3.40.50.2300">
    <property type="match status" value="1"/>
</dbReference>
<dbReference type="EMBL" id="VLPK01000002">
    <property type="protein sequence ID" value="TSJ41053.1"/>
    <property type="molecule type" value="Genomic_DNA"/>
</dbReference>
<keyword evidence="1 2" id="KW-0597">Phosphoprotein</keyword>
<dbReference type="PROSITE" id="PS50110">
    <property type="entry name" value="RESPONSE_REGULATORY"/>
    <property type="match status" value="1"/>
</dbReference>
<dbReference type="InterPro" id="IPR001789">
    <property type="entry name" value="Sig_transdc_resp-reg_receiver"/>
</dbReference>
<dbReference type="InterPro" id="IPR050595">
    <property type="entry name" value="Bact_response_regulator"/>
</dbReference>
<protein>
    <submittedName>
        <fullName evidence="4">Response regulator</fullName>
    </submittedName>
</protein>
<feature type="domain" description="Response regulatory" evidence="3">
    <location>
        <begin position="4"/>
        <end position="117"/>
    </location>
</feature>
<dbReference type="GO" id="GO:0000160">
    <property type="term" value="P:phosphorelay signal transduction system"/>
    <property type="evidence" value="ECO:0007669"/>
    <property type="project" value="InterPro"/>
</dbReference>
<dbReference type="RefSeq" id="WP_144249090.1">
    <property type="nucleotide sequence ID" value="NZ_VLPK01000002.1"/>
</dbReference>
<feature type="modified residue" description="4-aspartylphosphate" evidence="2">
    <location>
        <position position="52"/>
    </location>
</feature>
<keyword evidence="5" id="KW-1185">Reference proteome</keyword>
<evidence type="ECO:0000256" key="2">
    <source>
        <dbReference type="PROSITE-ProRule" id="PRU00169"/>
    </source>
</evidence>
<dbReference type="OrthoDB" id="1260794at2"/>
<dbReference type="SMART" id="SM00448">
    <property type="entry name" value="REC"/>
    <property type="match status" value="1"/>
</dbReference>
<evidence type="ECO:0000259" key="3">
    <source>
        <dbReference type="PROSITE" id="PS50110"/>
    </source>
</evidence>
<dbReference type="Proteomes" id="UP000318733">
    <property type="component" value="Unassembled WGS sequence"/>
</dbReference>
<dbReference type="Pfam" id="PF00072">
    <property type="entry name" value="Response_reg"/>
    <property type="match status" value="1"/>
</dbReference>
<evidence type="ECO:0000256" key="1">
    <source>
        <dbReference type="ARBA" id="ARBA00022553"/>
    </source>
</evidence>
<gene>
    <name evidence="4" type="ORF">FO440_15090</name>
</gene>
<dbReference type="SUPFAM" id="SSF52172">
    <property type="entry name" value="CheY-like"/>
    <property type="match status" value="1"/>
</dbReference>
<evidence type="ECO:0000313" key="5">
    <source>
        <dbReference type="Proteomes" id="UP000318733"/>
    </source>
</evidence>
<dbReference type="AlphaFoldDB" id="A0A556MMC1"/>
<dbReference type="CDD" id="cd00156">
    <property type="entry name" value="REC"/>
    <property type="match status" value="1"/>
</dbReference>
<accession>A0A556MMC1</accession>
<name>A0A556MMC1_9SPHI</name>
<proteinExistence type="predicted"/>
<comment type="caution">
    <text evidence="4">The sequence shown here is derived from an EMBL/GenBank/DDBJ whole genome shotgun (WGS) entry which is preliminary data.</text>
</comment>
<dbReference type="PANTHER" id="PTHR44591">
    <property type="entry name" value="STRESS RESPONSE REGULATOR PROTEIN 1"/>
    <property type="match status" value="1"/>
</dbReference>
<dbReference type="InterPro" id="IPR011006">
    <property type="entry name" value="CheY-like_superfamily"/>
</dbReference>
<dbReference type="PANTHER" id="PTHR44591:SF3">
    <property type="entry name" value="RESPONSE REGULATORY DOMAIN-CONTAINING PROTEIN"/>
    <property type="match status" value="1"/>
</dbReference>
<reference evidence="4 5" key="1">
    <citation type="submission" date="2019-07" db="EMBL/GenBank/DDBJ databases">
        <authorList>
            <person name="Huq M.A."/>
        </authorList>
    </citation>
    <scope>NUCLEOTIDE SEQUENCE [LARGE SCALE GENOMIC DNA]</scope>
    <source>
        <strain evidence="4 5">MAH-19</strain>
    </source>
</reference>
<sequence>MKKSVLIVENDHDIRTIVELILLEQGFQTLSMPEPDDLAEIVVFRPDLILLDEFINNKPGHRLCRKIKQVPDLAGVPVIILSTANDIELIAKECDANDYIRKPFDLEDMVEKVLRFLDHQSLAL</sequence>